<dbReference type="PRINTS" id="PR00412">
    <property type="entry name" value="EPOXHYDRLASE"/>
</dbReference>
<dbReference type="Proteomes" id="UP001522868">
    <property type="component" value="Unassembled WGS sequence"/>
</dbReference>
<accession>A0ABT0IH17</accession>
<dbReference type="Gene3D" id="3.40.50.1820">
    <property type="entry name" value="alpha/beta hydrolase"/>
    <property type="match status" value="1"/>
</dbReference>
<dbReference type="InterPro" id="IPR000073">
    <property type="entry name" value="AB_hydrolase_1"/>
</dbReference>
<feature type="compositionally biased region" description="Polar residues" evidence="1">
    <location>
        <begin position="284"/>
        <end position="293"/>
    </location>
</feature>
<keyword evidence="4" id="KW-1185">Reference proteome</keyword>
<protein>
    <submittedName>
        <fullName evidence="3">Alpha/beta fold hydrolase</fullName>
    </submittedName>
</protein>
<feature type="domain" description="AB hydrolase-1" evidence="2">
    <location>
        <begin position="29"/>
        <end position="258"/>
    </location>
</feature>
<organism evidence="3 4">
    <name type="scientific">Streptomyces lichenis</name>
    <dbReference type="NCBI Taxonomy" id="2306967"/>
    <lineage>
        <taxon>Bacteria</taxon>
        <taxon>Bacillati</taxon>
        <taxon>Actinomycetota</taxon>
        <taxon>Actinomycetes</taxon>
        <taxon>Kitasatosporales</taxon>
        <taxon>Streptomycetaceae</taxon>
        <taxon>Streptomyces</taxon>
    </lineage>
</organism>
<evidence type="ECO:0000259" key="2">
    <source>
        <dbReference type="Pfam" id="PF00561"/>
    </source>
</evidence>
<evidence type="ECO:0000256" key="1">
    <source>
        <dbReference type="SAM" id="MobiDB-lite"/>
    </source>
</evidence>
<keyword evidence="3" id="KW-0378">Hydrolase</keyword>
<dbReference type="PRINTS" id="PR00111">
    <property type="entry name" value="ABHYDROLASE"/>
</dbReference>
<dbReference type="InterPro" id="IPR000639">
    <property type="entry name" value="Epox_hydrolase-like"/>
</dbReference>
<evidence type="ECO:0000313" key="3">
    <source>
        <dbReference type="EMBL" id="MCK8680618.1"/>
    </source>
</evidence>
<dbReference type="GO" id="GO:0016787">
    <property type="term" value="F:hydrolase activity"/>
    <property type="evidence" value="ECO:0007669"/>
    <property type="project" value="UniProtKB-KW"/>
</dbReference>
<dbReference type="InterPro" id="IPR029058">
    <property type="entry name" value="AB_hydrolase_fold"/>
</dbReference>
<dbReference type="PANTHER" id="PTHR43798">
    <property type="entry name" value="MONOACYLGLYCEROL LIPASE"/>
    <property type="match status" value="1"/>
</dbReference>
<dbReference type="EMBL" id="JALPTH010000029">
    <property type="protein sequence ID" value="MCK8680618.1"/>
    <property type="molecule type" value="Genomic_DNA"/>
</dbReference>
<dbReference type="SUPFAM" id="SSF53474">
    <property type="entry name" value="alpha/beta-Hydrolases"/>
    <property type="match status" value="1"/>
</dbReference>
<feature type="region of interest" description="Disordered" evidence="1">
    <location>
        <begin position="273"/>
        <end position="353"/>
    </location>
</feature>
<comment type="caution">
    <text evidence="3">The sequence shown here is derived from an EMBL/GenBank/DDBJ whole genome shotgun (WGS) entry which is preliminary data.</text>
</comment>
<dbReference type="Pfam" id="PF00561">
    <property type="entry name" value="Abhydrolase_1"/>
    <property type="match status" value="1"/>
</dbReference>
<evidence type="ECO:0000313" key="4">
    <source>
        <dbReference type="Proteomes" id="UP001522868"/>
    </source>
</evidence>
<dbReference type="RefSeq" id="WP_248636434.1">
    <property type="nucleotide sequence ID" value="NZ_JALPTH010000029.1"/>
</dbReference>
<dbReference type="InterPro" id="IPR050266">
    <property type="entry name" value="AB_hydrolase_sf"/>
</dbReference>
<name>A0ABT0IH17_9ACTN</name>
<sequence length="353" mass="36968">MVMVRAGGLLHHVARLGPEDAPGAPPVAVFLHGAFIDTLASFYFTLAPAFAAHGWDTVMYDLRGHGRSERPPSGYRVEDFTADLDALLDALGLTEPVHLVGNSFGATLAFDFAVHHPDRVASLTAVEGCPAGSGWAEAMAGALHRATETLPEDQALAWFTEQYGTVSSTRTGDPVHDARIARLGRNAGRLIRATTITRDIPRSRRPTADQLAALSCPVLLVNGEHGLVATESAHLTAVLPHCRRVIVPGHKHSVLVEAPTEVTALTLDWLDEHTHTHPTPTTPSSARPASTVPNAAHPATVPGEARPGSTVPDAAYPAGTTPGSAHPAGTTPHAAHPASTLPHAAHPVTGTAR</sequence>
<gene>
    <name evidence="3" type="ORF">M1O15_25130</name>
</gene>
<dbReference type="PANTHER" id="PTHR43798:SF33">
    <property type="entry name" value="HYDROLASE, PUTATIVE (AFU_ORTHOLOGUE AFUA_2G14860)-RELATED"/>
    <property type="match status" value="1"/>
</dbReference>
<feature type="compositionally biased region" description="Low complexity" evidence="1">
    <location>
        <begin position="325"/>
        <end position="347"/>
    </location>
</feature>
<reference evidence="3 4" key="1">
    <citation type="submission" date="2022-04" db="EMBL/GenBank/DDBJ databases">
        <title>Streptomyces sp. nov. LCR6-01 isolated from Lichen of Dirinaria sp.</title>
        <authorList>
            <person name="Kanchanasin P."/>
            <person name="Tanasupawat S."/>
            <person name="Phongsopitanun W."/>
        </authorList>
    </citation>
    <scope>NUCLEOTIDE SEQUENCE [LARGE SCALE GENOMIC DNA]</scope>
    <source>
        <strain evidence="3 4">LCR6-01</strain>
    </source>
</reference>
<proteinExistence type="predicted"/>